<sequence length="569" mass="65256">MKILLIYPYCLEERLSEEDVGVPPIGLYYVGSVLKENHYDCEILNWYSINRTLGLIKEILVEKRPDVIGLSVFHANRWGAIEIARIARQIDPAIRIVFGGIGATFLWNHFLTHFKEIDFCVLGEGEYPFLKLIKAIEKGDQTGIEGIKGIAFRRNGKIVRTENATPMENLNELPVPARYFRYQHVTSTRGCPGNCTFCGSPRFWGHKVRFHSPDYFVGQLEILYKKGATFFYFSDDTFMLKKDRVVEICKAIIEKNLRISWAAISHVNFVDEEVLSWMRKAGCTQISYGVESGSERIRKVLNKNIRADRIKNAFALTTRYGILARAYFIYGCPGESWDTIQETIDLIHEIKPLSIIFYILDIFPGTALYADFLENSGLTDDVWLKQIEDIMYFETDPDLSQESVLAFGEKLRSEFYKELPGFVDSIDLLDEREFDEMHSDFLSRLGMTFSHGGYSKVDAINEKQKIAGKLYKESLNYCPNDRAYLGLGIIRQKEKDFRGSVSVLSEGIRLFPDNEQLSICLGLSYMNLREYAKALESLLKFRNSENAAPHIEECYRALGGRESSSEFVK</sequence>
<dbReference type="CDD" id="cd01335">
    <property type="entry name" value="Radical_SAM"/>
    <property type="match status" value="1"/>
</dbReference>
<dbReference type="InterPro" id="IPR006638">
    <property type="entry name" value="Elp3/MiaA/NifB-like_rSAM"/>
</dbReference>
<evidence type="ECO:0000313" key="9">
    <source>
        <dbReference type="Proteomes" id="UP000650524"/>
    </source>
</evidence>
<dbReference type="PANTHER" id="PTHR43409:SF16">
    <property type="entry name" value="SLR0320 PROTEIN"/>
    <property type="match status" value="1"/>
</dbReference>
<dbReference type="SFLD" id="SFLDS00029">
    <property type="entry name" value="Radical_SAM"/>
    <property type="match status" value="1"/>
</dbReference>
<dbReference type="EMBL" id="JACNJD010000140">
    <property type="protein sequence ID" value="MBC8176505.1"/>
    <property type="molecule type" value="Genomic_DNA"/>
</dbReference>
<dbReference type="GO" id="GO:0046872">
    <property type="term" value="F:metal ion binding"/>
    <property type="evidence" value="ECO:0007669"/>
    <property type="project" value="UniProtKB-KW"/>
</dbReference>
<comment type="caution">
    <text evidence="8">The sequence shown here is derived from an EMBL/GenBank/DDBJ whole genome shotgun (WGS) entry which is preliminary data.</text>
</comment>
<dbReference type="AlphaFoldDB" id="A0A8J6MXD5"/>
<dbReference type="GO" id="GO:0005829">
    <property type="term" value="C:cytosol"/>
    <property type="evidence" value="ECO:0007669"/>
    <property type="project" value="TreeGrafter"/>
</dbReference>
<keyword evidence="5" id="KW-0411">Iron-sulfur</keyword>
<dbReference type="SFLD" id="SFLDG01082">
    <property type="entry name" value="B12-binding_domain_containing"/>
    <property type="match status" value="1"/>
</dbReference>
<dbReference type="InterPro" id="IPR023404">
    <property type="entry name" value="rSAM_horseshoe"/>
</dbReference>
<name>A0A8J6MXD5_9DELT</name>
<dbReference type="SUPFAM" id="SSF52242">
    <property type="entry name" value="Cobalamin (vitamin B12)-binding domain"/>
    <property type="match status" value="1"/>
</dbReference>
<feature type="domain" description="B12-binding" evidence="6">
    <location>
        <begin position="8"/>
        <end position="143"/>
    </location>
</feature>
<evidence type="ECO:0000256" key="5">
    <source>
        <dbReference type="ARBA" id="ARBA00023014"/>
    </source>
</evidence>
<proteinExistence type="predicted"/>
<organism evidence="8 9">
    <name type="scientific">Candidatus Desulfacyla euxinica</name>
    <dbReference type="NCBI Taxonomy" id="2841693"/>
    <lineage>
        <taxon>Bacteria</taxon>
        <taxon>Deltaproteobacteria</taxon>
        <taxon>Candidatus Desulfacyla</taxon>
    </lineage>
</organism>
<dbReference type="SUPFAM" id="SSF102114">
    <property type="entry name" value="Radical SAM enzymes"/>
    <property type="match status" value="1"/>
</dbReference>
<evidence type="ECO:0000256" key="1">
    <source>
        <dbReference type="ARBA" id="ARBA00001966"/>
    </source>
</evidence>
<evidence type="ECO:0000256" key="4">
    <source>
        <dbReference type="ARBA" id="ARBA00023004"/>
    </source>
</evidence>
<accession>A0A8J6MXD5</accession>
<keyword evidence="3" id="KW-0479">Metal-binding</keyword>
<evidence type="ECO:0000256" key="2">
    <source>
        <dbReference type="ARBA" id="ARBA00022691"/>
    </source>
</evidence>
<dbReference type="PANTHER" id="PTHR43409">
    <property type="entry name" value="ANAEROBIC MAGNESIUM-PROTOPORPHYRIN IX MONOMETHYL ESTER CYCLASE-RELATED"/>
    <property type="match status" value="1"/>
</dbReference>
<protein>
    <submittedName>
        <fullName evidence="8">B12-binding domain-containing radical SAM protein</fullName>
    </submittedName>
</protein>
<gene>
    <name evidence="8" type="ORF">H8E19_03795</name>
</gene>
<dbReference type="SUPFAM" id="SSF48452">
    <property type="entry name" value="TPR-like"/>
    <property type="match status" value="1"/>
</dbReference>
<dbReference type="Gene3D" id="3.40.50.280">
    <property type="entry name" value="Cobalamin-binding domain"/>
    <property type="match status" value="1"/>
</dbReference>
<dbReference type="Pfam" id="PF02310">
    <property type="entry name" value="B12-binding"/>
    <property type="match status" value="1"/>
</dbReference>
<dbReference type="InterPro" id="IPR034466">
    <property type="entry name" value="Methyltransferase_Class_B"/>
</dbReference>
<dbReference type="SFLD" id="SFLDG01123">
    <property type="entry name" value="methyltransferase_(Class_B)"/>
    <property type="match status" value="1"/>
</dbReference>
<evidence type="ECO:0000256" key="3">
    <source>
        <dbReference type="ARBA" id="ARBA00022723"/>
    </source>
</evidence>
<keyword evidence="4" id="KW-0408">Iron</keyword>
<dbReference type="InterPro" id="IPR036724">
    <property type="entry name" value="Cobalamin-bd_sf"/>
</dbReference>
<comment type="cofactor">
    <cofactor evidence="1">
        <name>[4Fe-4S] cluster</name>
        <dbReference type="ChEBI" id="CHEBI:49883"/>
    </cofactor>
</comment>
<dbReference type="GO" id="GO:0051539">
    <property type="term" value="F:4 iron, 4 sulfur cluster binding"/>
    <property type="evidence" value="ECO:0007669"/>
    <property type="project" value="UniProtKB-KW"/>
</dbReference>
<evidence type="ECO:0000259" key="6">
    <source>
        <dbReference type="PROSITE" id="PS51332"/>
    </source>
</evidence>
<dbReference type="InterPro" id="IPR058240">
    <property type="entry name" value="rSAM_sf"/>
</dbReference>
<dbReference type="Pfam" id="PF04055">
    <property type="entry name" value="Radical_SAM"/>
    <property type="match status" value="1"/>
</dbReference>
<dbReference type="InterPro" id="IPR051198">
    <property type="entry name" value="BchE-like"/>
</dbReference>
<dbReference type="SMART" id="SM00729">
    <property type="entry name" value="Elp3"/>
    <property type="match status" value="1"/>
</dbReference>
<keyword evidence="2" id="KW-0949">S-adenosyl-L-methionine</keyword>
<dbReference type="InterPro" id="IPR011990">
    <property type="entry name" value="TPR-like_helical_dom_sf"/>
</dbReference>
<dbReference type="InterPro" id="IPR006158">
    <property type="entry name" value="Cobalamin-bd"/>
</dbReference>
<evidence type="ECO:0000259" key="7">
    <source>
        <dbReference type="PROSITE" id="PS51918"/>
    </source>
</evidence>
<dbReference type="GO" id="GO:0003824">
    <property type="term" value="F:catalytic activity"/>
    <property type="evidence" value="ECO:0007669"/>
    <property type="project" value="InterPro"/>
</dbReference>
<dbReference type="CDD" id="cd02068">
    <property type="entry name" value="radical_SAM_B12_BD"/>
    <property type="match status" value="1"/>
</dbReference>
<dbReference type="Proteomes" id="UP000650524">
    <property type="component" value="Unassembled WGS sequence"/>
</dbReference>
<evidence type="ECO:0000313" key="8">
    <source>
        <dbReference type="EMBL" id="MBC8176505.1"/>
    </source>
</evidence>
<feature type="domain" description="Radical SAM core" evidence="7">
    <location>
        <begin position="177"/>
        <end position="406"/>
    </location>
</feature>
<dbReference type="PROSITE" id="PS51332">
    <property type="entry name" value="B12_BINDING"/>
    <property type="match status" value="1"/>
</dbReference>
<dbReference type="InterPro" id="IPR007197">
    <property type="entry name" value="rSAM"/>
</dbReference>
<dbReference type="PROSITE" id="PS51918">
    <property type="entry name" value="RADICAL_SAM"/>
    <property type="match status" value="1"/>
</dbReference>
<dbReference type="GO" id="GO:0031419">
    <property type="term" value="F:cobalamin binding"/>
    <property type="evidence" value="ECO:0007669"/>
    <property type="project" value="InterPro"/>
</dbReference>
<reference evidence="8 9" key="1">
    <citation type="submission" date="2020-08" db="EMBL/GenBank/DDBJ databases">
        <title>Bridging the membrane lipid divide: bacteria of the FCB group superphylum have the potential to synthesize archaeal ether lipids.</title>
        <authorList>
            <person name="Villanueva L."/>
            <person name="Von Meijenfeldt F.A.B."/>
            <person name="Westbye A.B."/>
            <person name="Yadav S."/>
            <person name="Hopmans E.C."/>
            <person name="Dutilh B.E."/>
            <person name="Sinninghe Damste J.S."/>
        </authorList>
    </citation>
    <scope>NUCLEOTIDE SEQUENCE [LARGE SCALE GENOMIC DNA]</scope>
    <source>
        <strain evidence="8">NIOZ-UU27</strain>
    </source>
</reference>
<dbReference type="Gene3D" id="3.80.30.20">
    <property type="entry name" value="tm_1862 like domain"/>
    <property type="match status" value="1"/>
</dbReference>
<dbReference type="Gene3D" id="1.25.40.10">
    <property type="entry name" value="Tetratricopeptide repeat domain"/>
    <property type="match status" value="1"/>
</dbReference>